<dbReference type="EMBL" id="QKZK01000001">
    <property type="protein sequence ID" value="PZX20716.1"/>
    <property type="molecule type" value="Genomic_DNA"/>
</dbReference>
<dbReference type="Proteomes" id="UP000249239">
    <property type="component" value="Unassembled WGS sequence"/>
</dbReference>
<name>A0A2W7P5S7_9BACT</name>
<proteinExistence type="predicted"/>
<feature type="transmembrane region" description="Helical" evidence="1">
    <location>
        <begin position="74"/>
        <end position="92"/>
    </location>
</feature>
<evidence type="ECO:0000313" key="3">
    <source>
        <dbReference type="Proteomes" id="UP000249239"/>
    </source>
</evidence>
<feature type="transmembrane region" description="Helical" evidence="1">
    <location>
        <begin position="98"/>
        <end position="116"/>
    </location>
</feature>
<comment type="caution">
    <text evidence="2">The sequence shown here is derived from an EMBL/GenBank/DDBJ whole genome shotgun (WGS) entry which is preliminary data.</text>
</comment>
<feature type="transmembrane region" description="Helical" evidence="1">
    <location>
        <begin position="45"/>
        <end position="62"/>
    </location>
</feature>
<keyword evidence="1" id="KW-0812">Transmembrane</keyword>
<keyword evidence="1" id="KW-1133">Transmembrane helix</keyword>
<accession>A0A2W7P5S7</accession>
<reference evidence="2 3" key="1">
    <citation type="submission" date="2018-06" db="EMBL/GenBank/DDBJ databases">
        <title>Genomic Encyclopedia of Archaeal and Bacterial Type Strains, Phase II (KMG-II): from individual species to whole genera.</title>
        <authorList>
            <person name="Goeker M."/>
        </authorList>
    </citation>
    <scope>NUCLEOTIDE SEQUENCE [LARGE SCALE GENOMIC DNA]</scope>
    <source>
        <strain evidence="2 3">DSM 6779</strain>
    </source>
</reference>
<organism evidence="2 3">
    <name type="scientific">Breznakibacter xylanolyticus</name>
    <dbReference type="NCBI Taxonomy" id="990"/>
    <lineage>
        <taxon>Bacteria</taxon>
        <taxon>Pseudomonadati</taxon>
        <taxon>Bacteroidota</taxon>
        <taxon>Bacteroidia</taxon>
        <taxon>Marinilabiliales</taxon>
        <taxon>Marinilabiliaceae</taxon>
        <taxon>Breznakibacter</taxon>
    </lineage>
</organism>
<feature type="transmembrane region" description="Helical" evidence="1">
    <location>
        <begin position="21"/>
        <end position="39"/>
    </location>
</feature>
<keyword evidence="1" id="KW-0472">Membrane</keyword>
<sequence>MKSYLSSMKSKDEGRERVVSLVSYMAMGLVLAGVLMQIGAIGGGLYVMAAGAIPFFVLRLFIRWRAPKDHARIRTVMVYSAMLLLVAVVAGYLNKPYWMLPVMVASMLEFYISFRLSKLVA</sequence>
<protein>
    <submittedName>
        <fullName evidence="2">Uncharacterized protein</fullName>
    </submittedName>
</protein>
<evidence type="ECO:0000256" key="1">
    <source>
        <dbReference type="SAM" id="Phobius"/>
    </source>
</evidence>
<gene>
    <name evidence="2" type="ORF">LX69_00141</name>
</gene>
<dbReference type="AlphaFoldDB" id="A0A2W7P5S7"/>
<evidence type="ECO:0000313" key="2">
    <source>
        <dbReference type="EMBL" id="PZX20716.1"/>
    </source>
</evidence>
<keyword evidence="3" id="KW-1185">Reference proteome</keyword>